<dbReference type="RefSeq" id="WP_258878216.1">
    <property type="nucleotide sequence ID" value="NZ_CP048914.1"/>
</dbReference>
<evidence type="ECO:0000313" key="4">
    <source>
        <dbReference type="Proteomes" id="UP000514720"/>
    </source>
</evidence>
<evidence type="ECO:0000259" key="2">
    <source>
        <dbReference type="Pfam" id="PF02541"/>
    </source>
</evidence>
<dbReference type="SUPFAM" id="SSF53067">
    <property type="entry name" value="Actin-like ATPase domain"/>
    <property type="match status" value="2"/>
</dbReference>
<dbReference type="InterPro" id="IPR003695">
    <property type="entry name" value="Ppx_GppA_N"/>
</dbReference>
<sequence>MRQIGIVDIGSNTVRLCIYRVGKGPNYNLELNQKESVRLRNYVENNRLSETGIEKLRRILRVYTAILDKDDIVEVKYFATQTIRMVDNQQEILDAMNAEFGITIDVFNEEEESLFGFRGMNTFLVHEDEGLYVDLGGGSMEIVHFQGDDPIEYYCFDFGSIVLRSIIDHAIPTDDEIAYLRSFLFGKFEEVPWLRNLRKPLIVVGGSSRNLVRIDAFLTRRKDATHGYRLGLREITRIRKILMLLTLEEIQNIDGFTPSRADIIIPSIYVFETLFRYIQADYYVCSRTGLREGVLLDMIGG</sequence>
<name>A0A7L7KS22_9MOLU</name>
<dbReference type="Proteomes" id="UP000514720">
    <property type="component" value="Chromosome"/>
</dbReference>
<dbReference type="AlphaFoldDB" id="A0A7L7KS22"/>
<dbReference type="KEGG" id="xcl:G4Z02_02140"/>
<dbReference type="CDD" id="cd24052">
    <property type="entry name" value="ASKHA_NBD_HpPPX-GppA-like"/>
    <property type="match status" value="1"/>
</dbReference>
<reference evidence="3 4" key="1">
    <citation type="submission" date="2020-02" db="EMBL/GenBank/DDBJ databases">
        <authorList>
            <person name="Zheng R.K."/>
            <person name="Sun C.M."/>
        </authorList>
    </citation>
    <scope>NUCLEOTIDE SEQUENCE [LARGE SCALE GENOMIC DNA]</scope>
    <source>
        <strain evidence="4">zrk13</strain>
    </source>
</reference>
<dbReference type="GO" id="GO:0006357">
    <property type="term" value="P:regulation of transcription by RNA polymerase II"/>
    <property type="evidence" value="ECO:0007669"/>
    <property type="project" value="TreeGrafter"/>
</dbReference>
<comment type="similarity">
    <text evidence="1">Belongs to the GppA/Ppx family.</text>
</comment>
<dbReference type="EMBL" id="CP048914">
    <property type="protein sequence ID" value="QMS84598.1"/>
    <property type="molecule type" value="Genomic_DNA"/>
</dbReference>
<dbReference type="InterPro" id="IPR043129">
    <property type="entry name" value="ATPase_NBD"/>
</dbReference>
<evidence type="ECO:0000313" key="3">
    <source>
        <dbReference type="EMBL" id="QMS84598.1"/>
    </source>
</evidence>
<gene>
    <name evidence="3" type="ORF">G4Z02_02140</name>
</gene>
<dbReference type="InterPro" id="IPR050273">
    <property type="entry name" value="GppA/Ppx_hydrolase"/>
</dbReference>
<dbReference type="PANTHER" id="PTHR30005">
    <property type="entry name" value="EXOPOLYPHOSPHATASE"/>
    <property type="match status" value="1"/>
</dbReference>
<keyword evidence="4" id="KW-1185">Reference proteome</keyword>
<dbReference type="PANTHER" id="PTHR30005:SF0">
    <property type="entry name" value="RETROGRADE REGULATION PROTEIN 2"/>
    <property type="match status" value="1"/>
</dbReference>
<evidence type="ECO:0000256" key="1">
    <source>
        <dbReference type="ARBA" id="ARBA00007125"/>
    </source>
</evidence>
<organism evidence="3 4">
    <name type="scientific">Candidatus Xianfuyuplasma coldseepsis</name>
    <dbReference type="NCBI Taxonomy" id="2782163"/>
    <lineage>
        <taxon>Bacteria</taxon>
        <taxon>Bacillati</taxon>
        <taxon>Mycoplasmatota</taxon>
        <taxon>Mollicutes</taxon>
        <taxon>Candidatus Izemoplasmatales</taxon>
        <taxon>Candidatus Izemoplasmataceae</taxon>
        <taxon>Candidatus Xianfuyuplasma</taxon>
    </lineage>
</organism>
<dbReference type="Gene3D" id="3.30.420.150">
    <property type="entry name" value="Exopolyphosphatase. Domain 2"/>
    <property type="match status" value="1"/>
</dbReference>
<feature type="domain" description="Ppx/GppA phosphatase N-terminal" evidence="2">
    <location>
        <begin position="31"/>
        <end position="299"/>
    </location>
</feature>
<dbReference type="Pfam" id="PF02541">
    <property type="entry name" value="Ppx-GppA"/>
    <property type="match status" value="1"/>
</dbReference>
<dbReference type="Gene3D" id="3.30.420.40">
    <property type="match status" value="1"/>
</dbReference>
<accession>A0A7L7KS22</accession>
<proteinExistence type="inferred from homology"/>
<protein>
    <recommendedName>
        <fullName evidence="2">Ppx/GppA phosphatase N-terminal domain-containing protein</fullName>
    </recommendedName>
</protein>